<proteinExistence type="predicted"/>
<reference evidence="2 3" key="1">
    <citation type="submission" date="2019-09" db="EMBL/GenBank/DDBJ databases">
        <title>Draft genome of the ectomycorrhizal ascomycete Sphaerosporella brunnea.</title>
        <authorList>
            <consortium name="DOE Joint Genome Institute"/>
            <person name="Benucci G.M."/>
            <person name="Marozzi G."/>
            <person name="Antonielli L."/>
            <person name="Sanchez S."/>
            <person name="Marco P."/>
            <person name="Wang X."/>
            <person name="Falini L.B."/>
            <person name="Barry K."/>
            <person name="Haridas S."/>
            <person name="Lipzen A."/>
            <person name="Labutti K."/>
            <person name="Grigoriev I.V."/>
            <person name="Murat C."/>
            <person name="Martin F."/>
            <person name="Albertini E."/>
            <person name="Donnini D."/>
            <person name="Bonito G."/>
        </authorList>
    </citation>
    <scope>NUCLEOTIDE SEQUENCE [LARGE SCALE GENOMIC DNA]</scope>
    <source>
        <strain evidence="2 3">Sb_GMNB300</strain>
    </source>
</reference>
<feature type="non-terminal residue" evidence="2">
    <location>
        <position position="1"/>
    </location>
</feature>
<feature type="region of interest" description="Disordered" evidence="1">
    <location>
        <begin position="1"/>
        <end position="32"/>
    </location>
</feature>
<sequence length="308" mass="34848">TILPDRPHRYDTNGTNPPNVTRSFSKNPNVRKRQDMSKAFVDAKKPVPKVCTRAFYMKKRIVLKATKTMSEAFVRFKKPVPKVCTRAFYMKKSIVLKATKTMSEAFVRFKKPVLKVCTRAFYMQKSIVLKATKTMSEAFIRFKKPVPKVRTRAFYMKKRIVLKAMKINKRKHEAANRILVPQLVTKTENALVDNSMDVDKKDDDQKLPQSSSLGTTKSQEAGTSTITTVSSFTSSDKIEKPVTSILGKDISNQIARPSTPCPKGPSVVEPTTPKGRVGGQLVCPGAPRANKVYQYTPFRYLTFEEELR</sequence>
<dbReference type="InParanoid" id="A0A5J5FA19"/>
<organism evidence="2 3">
    <name type="scientific">Sphaerosporella brunnea</name>
    <dbReference type="NCBI Taxonomy" id="1250544"/>
    <lineage>
        <taxon>Eukaryota</taxon>
        <taxon>Fungi</taxon>
        <taxon>Dikarya</taxon>
        <taxon>Ascomycota</taxon>
        <taxon>Pezizomycotina</taxon>
        <taxon>Pezizomycetes</taxon>
        <taxon>Pezizales</taxon>
        <taxon>Pyronemataceae</taxon>
        <taxon>Sphaerosporella</taxon>
    </lineage>
</organism>
<name>A0A5J5FA19_9PEZI</name>
<evidence type="ECO:0000256" key="1">
    <source>
        <dbReference type="SAM" id="MobiDB-lite"/>
    </source>
</evidence>
<feature type="compositionally biased region" description="Basic and acidic residues" evidence="1">
    <location>
        <begin position="1"/>
        <end position="11"/>
    </location>
</feature>
<gene>
    <name evidence="2" type="ORF">FN846DRAFT_984659</name>
</gene>
<dbReference type="EMBL" id="VXIS01000011">
    <property type="protein sequence ID" value="KAA8913878.1"/>
    <property type="molecule type" value="Genomic_DNA"/>
</dbReference>
<feature type="region of interest" description="Disordered" evidence="1">
    <location>
        <begin position="253"/>
        <end position="276"/>
    </location>
</feature>
<evidence type="ECO:0000313" key="3">
    <source>
        <dbReference type="Proteomes" id="UP000326924"/>
    </source>
</evidence>
<feature type="compositionally biased region" description="Polar residues" evidence="1">
    <location>
        <begin position="207"/>
        <end position="222"/>
    </location>
</feature>
<feature type="compositionally biased region" description="Low complexity" evidence="1">
    <location>
        <begin position="223"/>
        <end position="233"/>
    </location>
</feature>
<protein>
    <submittedName>
        <fullName evidence="2">Uncharacterized protein</fullName>
    </submittedName>
</protein>
<dbReference type="AlphaFoldDB" id="A0A5J5FA19"/>
<evidence type="ECO:0000313" key="2">
    <source>
        <dbReference type="EMBL" id="KAA8913878.1"/>
    </source>
</evidence>
<feature type="compositionally biased region" description="Polar residues" evidence="1">
    <location>
        <begin position="12"/>
        <end position="28"/>
    </location>
</feature>
<comment type="caution">
    <text evidence="2">The sequence shown here is derived from an EMBL/GenBank/DDBJ whole genome shotgun (WGS) entry which is preliminary data.</text>
</comment>
<dbReference type="Proteomes" id="UP000326924">
    <property type="component" value="Unassembled WGS sequence"/>
</dbReference>
<feature type="compositionally biased region" description="Basic and acidic residues" evidence="1">
    <location>
        <begin position="197"/>
        <end position="206"/>
    </location>
</feature>
<keyword evidence="3" id="KW-1185">Reference proteome</keyword>
<accession>A0A5J5FA19</accession>
<feature type="region of interest" description="Disordered" evidence="1">
    <location>
        <begin position="194"/>
        <end position="233"/>
    </location>
</feature>